<dbReference type="PANTHER" id="PTHR43394:SF1">
    <property type="entry name" value="ATP-BINDING CASSETTE SUB-FAMILY B MEMBER 10, MITOCHONDRIAL"/>
    <property type="match status" value="1"/>
</dbReference>
<dbReference type="InterPro" id="IPR027417">
    <property type="entry name" value="P-loop_NTPase"/>
</dbReference>
<keyword evidence="5 8" id="KW-1133">Transmembrane helix</keyword>
<dbReference type="Gene3D" id="1.20.1560.10">
    <property type="entry name" value="ABC transporter type 1, transmembrane domain"/>
    <property type="match status" value="1"/>
</dbReference>
<keyword evidence="3" id="KW-0547">Nucleotide-binding</keyword>
<dbReference type="PANTHER" id="PTHR43394">
    <property type="entry name" value="ATP-DEPENDENT PERMEASE MDL1, MITOCHONDRIAL"/>
    <property type="match status" value="1"/>
</dbReference>
<dbReference type="PROSITE" id="PS50929">
    <property type="entry name" value="ABC_TM1F"/>
    <property type="match status" value="1"/>
</dbReference>
<comment type="subcellular location">
    <subcellularLocation>
        <location evidence="1">Cell membrane</location>
        <topology evidence="1">Multi-pass membrane protein</topology>
    </subcellularLocation>
</comment>
<keyword evidence="12" id="KW-1185">Reference proteome</keyword>
<keyword evidence="6 8" id="KW-0472">Membrane</keyword>
<dbReference type="CDD" id="cd03254">
    <property type="entry name" value="ABCC_Glucan_exporter_like"/>
    <property type="match status" value="1"/>
</dbReference>
<evidence type="ECO:0000256" key="6">
    <source>
        <dbReference type="ARBA" id="ARBA00023136"/>
    </source>
</evidence>
<keyword evidence="2 8" id="KW-0812">Transmembrane</keyword>
<evidence type="ECO:0000256" key="4">
    <source>
        <dbReference type="ARBA" id="ARBA00022840"/>
    </source>
</evidence>
<dbReference type="SMART" id="SM00382">
    <property type="entry name" value="AAA"/>
    <property type="match status" value="1"/>
</dbReference>
<evidence type="ECO:0000313" key="12">
    <source>
        <dbReference type="Proteomes" id="UP001185028"/>
    </source>
</evidence>
<feature type="domain" description="ABC transporter" evidence="9">
    <location>
        <begin position="388"/>
        <end position="622"/>
    </location>
</feature>
<dbReference type="SUPFAM" id="SSF90123">
    <property type="entry name" value="ABC transporter transmembrane region"/>
    <property type="match status" value="1"/>
</dbReference>
<proteinExistence type="predicted"/>
<dbReference type="InterPro" id="IPR036640">
    <property type="entry name" value="ABC1_TM_sf"/>
</dbReference>
<evidence type="ECO:0000256" key="8">
    <source>
        <dbReference type="SAM" id="Phobius"/>
    </source>
</evidence>
<feature type="region of interest" description="Disordered" evidence="7">
    <location>
        <begin position="1"/>
        <end position="29"/>
    </location>
</feature>
<name>A0ABU1IU92_9BACL</name>
<evidence type="ECO:0000259" key="9">
    <source>
        <dbReference type="PROSITE" id="PS50893"/>
    </source>
</evidence>
<dbReference type="Gene3D" id="3.40.50.300">
    <property type="entry name" value="P-loop containing nucleotide triphosphate hydrolases"/>
    <property type="match status" value="1"/>
</dbReference>
<evidence type="ECO:0000256" key="5">
    <source>
        <dbReference type="ARBA" id="ARBA00022989"/>
    </source>
</evidence>
<dbReference type="InterPro" id="IPR017871">
    <property type="entry name" value="ABC_transporter-like_CS"/>
</dbReference>
<reference evidence="11 12" key="1">
    <citation type="submission" date="2023-07" db="EMBL/GenBank/DDBJ databases">
        <title>Genomic Encyclopedia of Type Strains, Phase IV (KMG-IV): sequencing the most valuable type-strain genomes for metagenomic binning, comparative biology and taxonomic classification.</title>
        <authorList>
            <person name="Goeker M."/>
        </authorList>
    </citation>
    <scope>NUCLEOTIDE SEQUENCE [LARGE SCALE GENOMIC DNA]</scope>
    <source>
        <strain evidence="11 12">DSM 22170</strain>
    </source>
</reference>
<dbReference type="InterPro" id="IPR003439">
    <property type="entry name" value="ABC_transporter-like_ATP-bd"/>
</dbReference>
<protein>
    <submittedName>
        <fullName evidence="11">ATP-binding cassette subfamily B protein</fullName>
    </submittedName>
</protein>
<dbReference type="InterPro" id="IPR039421">
    <property type="entry name" value="Type_1_exporter"/>
</dbReference>
<dbReference type="PROSITE" id="PS50893">
    <property type="entry name" value="ABC_TRANSPORTER_2"/>
    <property type="match status" value="1"/>
</dbReference>
<dbReference type="PROSITE" id="PS00211">
    <property type="entry name" value="ABC_TRANSPORTER_1"/>
    <property type="match status" value="1"/>
</dbReference>
<dbReference type="GO" id="GO:0005524">
    <property type="term" value="F:ATP binding"/>
    <property type="evidence" value="ECO:0007669"/>
    <property type="project" value="UniProtKB-KW"/>
</dbReference>
<dbReference type="Pfam" id="PF00005">
    <property type="entry name" value="ABC_tran"/>
    <property type="match status" value="1"/>
</dbReference>
<feature type="transmembrane region" description="Helical" evidence="8">
    <location>
        <begin position="201"/>
        <end position="220"/>
    </location>
</feature>
<sequence>MSNDNNRRPSGRPPGGGPMGGPPGMGMRLPGEKPKNFKATLKRLVRYLRPYRLHLLGVLIAALLSTLFSIFSPRVLGMATDELFNSVSGGRAIRFDYIFELLGILGGLYIFSALFSYIQQYWMASVTQNTVYEMRREIKQKLTRLPLSYYDRHSHGEVLSRVTNDVDNISTTLQQSLTQMITSAVTLVGVIVMMLTLSPLLTLITVLTIPLSLVVTIFVARRSQKHFAGQQAALGQLNGHVEEMYTGHQIVKAFGREEEALQTFDEMNEKLYNSGWRAQFISGTIMPLMNFVSNIGYVLICVVGGIMVTRGSIGIGGIQAFIQYARQFSQPITQLANISNIIQSAIASAERVFEVLDEREEESPALSEGVSMTKEGTSSTPARVRGDVTFEHVQFGYKPDQLLIGDMNIEVHAGQTVAIVGPTGAGKTTLINLLMRFYELNGGVIRIDGRDITEMPRGDLRSLFGMVLQDTWLFGGTIRDNIAYGREGATEEQIVQAAEAARADHFIRTLPEGYDTVLNEEASNISQGQKQLLTIARAILADPSILILDEATSSVDTRTEVLIQQAMNELMRDRTSFVIAHRLSTIRGADLILVMNHGEVIEQGTHEQLLEQNGFYADLYNSQFADEAAG</sequence>
<accession>A0ABU1IU92</accession>
<keyword evidence="4 11" id="KW-0067">ATP-binding</keyword>
<evidence type="ECO:0000313" key="11">
    <source>
        <dbReference type="EMBL" id="MDR6242829.1"/>
    </source>
</evidence>
<dbReference type="InterPro" id="IPR003593">
    <property type="entry name" value="AAA+_ATPase"/>
</dbReference>
<evidence type="ECO:0000256" key="1">
    <source>
        <dbReference type="ARBA" id="ARBA00004651"/>
    </source>
</evidence>
<evidence type="ECO:0000256" key="3">
    <source>
        <dbReference type="ARBA" id="ARBA00022741"/>
    </source>
</evidence>
<gene>
    <name evidence="11" type="ORF">JOC58_000713</name>
</gene>
<dbReference type="Pfam" id="PF00664">
    <property type="entry name" value="ABC_membrane"/>
    <property type="match status" value="1"/>
</dbReference>
<organism evidence="11 12">
    <name type="scientific">Paenibacillus hunanensis</name>
    <dbReference type="NCBI Taxonomy" id="539262"/>
    <lineage>
        <taxon>Bacteria</taxon>
        <taxon>Bacillati</taxon>
        <taxon>Bacillota</taxon>
        <taxon>Bacilli</taxon>
        <taxon>Bacillales</taxon>
        <taxon>Paenibacillaceae</taxon>
        <taxon>Paenibacillus</taxon>
    </lineage>
</organism>
<dbReference type="InterPro" id="IPR011527">
    <property type="entry name" value="ABC1_TM_dom"/>
</dbReference>
<feature type="transmembrane region" description="Helical" evidence="8">
    <location>
        <begin position="53"/>
        <end position="77"/>
    </location>
</feature>
<feature type="domain" description="ABC transmembrane type-1" evidence="10">
    <location>
        <begin position="56"/>
        <end position="344"/>
    </location>
</feature>
<comment type="caution">
    <text evidence="11">The sequence shown here is derived from an EMBL/GenBank/DDBJ whole genome shotgun (WGS) entry which is preliminary data.</text>
</comment>
<feature type="transmembrane region" description="Helical" evidence="8">
    <location>
        <begin position="295"/>
        <end position="322"/>
    </location>
</feature>
<evidence type="ECO:0000259" key="10">
    <source>
        <dbReference type="PROSITE" id="PS50929"/>
    </source>
</evidence>
<evidence type="ECO:0000256" key="2">
    <source>
        <dbReference type="ARBA" id="ARBA00022692"/>
    </source>
</evidence>
<dbReference type="RefSeq" id="WP_308422628.1">
    <property type="nucleotide sequence ID" value="NZ_BMMB01000002.1"/>
</dbReference>
<dbReference type="Proteomes" id="UP001185028">
    <property type="component" value="Unassembled WGS sequence"/>
</dbReference>
<dbReference type="SUPFAM" id="SSF52540">
    <property type="entry name" value="P-loop containing nucleoside triphosphate hydrolases"/>
    <property type="match status" value="1"/>
</dbReference>
<feature type="transmembrane region" description="Helical" evidence="8">
    <location>
        <begin position="97"/>
        <end position="118"/>
    </location>
</feature>
<evidence type="ECO:0000256" key="7">
    <source>
        <dbReference type="SAM" id="MobiDB-lite"/>
    </source>
</evidence>
<feature type="transmembrane region" description="Helical" evidence="8">
    <location>
        <begin position="177"/>
        <end position="195"/>
    </location>
</feature>
<dbReference type="EMBL" id="JAVDQH010000002">
    <property type="protein sequence ID" value="MDR6242829.1"/>
    <property type="molecule type" value="Genomic_DNA"/>
</dbReference>
<dbReference type="CDD" id="cd18547">
    <property type="entry name" value="ABC_6TM_Tm288_like"/>
    <property type="match status" value="1"/>
</dbReference>